<dbReference type="PANTHER" id="PTHR12318">
    <property type="entry name" value="TESTOSTERONE-REGULATED PROTEIN RP2"/>
    <property type="match status" value="1"/>
</dbReference>
<keyword evidence="4" id="KW-0378">Hydrolase</keyword>
<evidence type="ECO:0000256" key="6">
    <source>
        <dbReference type="ARBA" id="ARBA00023211"/>
    </source>
</evidence>
<evidence type="ECO:0000256" key="3">
    <source>
        <dbReference type="ARBA" id="ARBA00022723"/>
    </source>
</evidence>
<comment type="caution">
    <text evidence="8">The sequence shown here is derived from an EMBL/GenBank/DDBJ whole genome shotgun (WGS) entry which is preliminary data.</text>
</comment>
<keyword evidence="9" id="KW-1185">Reference proteome</keyword>
<dbReference type="Gene3D" id="3.90.79.10">
    <property type="entry name" value="Nucleoside Triphosphate Pyrophosphohydrolase"/>
    <property type="match status" value="1"/>
</dbReference>
<evidence type="ECO:0000259" key="7">
    <source>
        <dbReference type="PROSITE" id="PS51462"/>
    </source>
</evidence>
<feature type="domain" description="Nudix hydrolase" evidence="7">
    <location>
        <begin position="17"/>
        <end position="216"/>
    </location>
</feature>
<dbReference type="InterPro" id="IPR039121">
    <property type="entry name" value="NUDT19"/>
</dbReference>
<evidence type="ECO:0000256" key="1">
    <source>
        <dbReference type="ARBA" id="ARBA00001936"/>
    </source>
</evidence>
<dbReference type="GO" id="GO:0016818">
    <property type="term" value="F:hydrolase activity, acting on acid anhydrides, in phosphorus-containing anhydrides"/>
    <property type="evidence" value="ECO:0007669"/>
    <property type="project" value="InterPro"/>
</dbReference>
<dbReference type="PANTHER" id="PTHR12318:SF0">
    <property type="entry name" value="ACYL-COENZYME A DIPHOSPHATASE NUDT19"/>
    <property type="match status" value="1"/>
</dbReference>
<name>A0A554X445_9BURK</name>
<evidence type="ECO:0000256" key="4">
    <source>
        <dbReference type="ARBA" id="ARBA00022801"/>
    </source>
</evidence>
<dbReference type="SUPFAM" id="SSF55811">
    <property type="entry name" value="Nudix"/>
    <property type="match status" value="1"/>
</dbReference>
<dbReference type="CDD" id="cd18870">
    <property type="entry name" value="NUDIX_AcylCoAdiphos_Nudt19"/>
    <property type="match status" value="1"/>
</dbReference>
<accession>A0A554X445</accession>
<comment type="cofactor">
    <cofactor evidence="1">
        <name>Mn(2+)</name>
        <dbReference type="ChEBI" id="CHEBI:29035"/>
    </cofactor>
</comment>
<evidence type="ECO:0000313" key="8">
    <source>
        <dbReference type="EMBL" id="TSE30620.1"/>
    </source>
</evidence>
<dbReference type="InterPro" id="IPR000086">
    <property type="entry name" value="NUDIX_hydrolase_dom"/>
</dbReference>
<evidence type="ECO:0000256" key="2">
    <source>
        <dbReference type="ARBA" id="ARBA00001946"/>
    </source>
</evidence>
<reference evidence="8 9" key="1">
    <citation type="submission" date="2019-07" db="EMBL/GenBank/DDBJ databases">
        <title>Tepidimonas thermarum AA-1 draft genome.</title>
        <authorList>
            <person name="Da Costa M.S."/>
            <person name="Froufe H.J.C."/>
            <person name="Egas C."/>
            <person name="Albuquerque L."/>
        </authorList>
    </citation>
    <scope>NUCLEOTIDE SEQUENCE [LARGE SCALE GENOMIC DNA]</scope>
    <source>
        <strain evidence="8 9">AA-1</strain>
    </source>
</reference>
<keyword evidence="6" id="KW-0464">Manganese</keyword>
<dbReference type="InterPro" id="IPR015797">
    <property type="entry name" value="NUDIX_hydrolase-like_dom_sf"/>
</dbReference>
<dbReference type="OrthoDB" id="9788263at2"/>
<dbReference type="Proteomes" id="UP000318542">
    <property type="component" value="Unassembled WGS sequence"/>
</dbReference>
<sequence length="294" mass="31245">MSTAAPAASSAAADEAPPRAAASVVLLRDSADGLQVLLLQRHRDARVLGGLYVFPGGKVDPEDAAPEWVAHLDAPVGTLPARLGEPGLTPAAAQALYVAAARELWEEAGVALVDAPAALAALPAGAAAGGWRAQLAAAGVRLSTAALRPWSRWITPRNPPVGTPRFDTRFFLARLPAGAQVRHDAFEASDSLWLTPRAALQRYWAREIELIPPQLMGLAQLARHATVADAWAEAAGRTPPCIQPEQFRDGEHRAMCYPGDPLHPVAERALPGPTRLRLVQGRFEPFDGFAGWFA</sequence>
<comment type="cofactor">
    <cofactor evidence="2">
        <name>Mg(2+)</name>
        <dbReference type="ChEBI" id="CHEBI:18420"/>
    </cofactor>
</comment>
<evidence type="ECO:0000256" key="5">
    <source>
        <dbReference type="ARBA" id="ARBA00022842"/>
    </source>
</evidence>
<gene>
    <name evidence="8" type="ORF">Tther_00860</name>
</gene>
<dbReference type="AlphaFoldDB" id="A0A554X445"/>
<dbReference type="GO" id="GO:0046872">
    <property type="term" value="F:metal ion binding"/>
    <property type="evidence" value="ECO:0007669"/>
    <property type="project" value="UniProtKB-KW"/>
</dbReference>
<dbReference type="RefSeq" id="WP_143901306.1">
    <property type="nucleotide sequence ID" value="NZ_VJOL01000011.1"/>
</dbReference>
<dbReference type="PROSITE" id="PS51462">
    <property type="entry name" value="NUDIX"/>
    <property type="match status" value="1"/>
</dbReference>
<keyword evidence="5" id="KW-0460">Magnesium</keyword>
<organism evidence="8 9">
    <name type="scientific">Tepidimonas thermarum</name>
    <dbReference type="NCBI Taxonomy" id="335431"/>
    <lineage>
        <taxon>Bacteria</taxon>
        <taxon>Pseudomonadati</taxon>
        <taxon>Pseudomonadota</taxon>
        <taxon>Betaproteobacteria</taxon>
        <taxon>Burkholderiales</taxon>
        <taxon>Tepidimonas</taxon>
    </lineage>
</organism>
<evidence type="ECO:0000313" key="9">
    <source>
        <dbReference type="Proteomes" id="UP000318542"/>
    </source>
</evidence>
<proteinExistence type="predicted"/>
<dbReference type="EMBL" id="VJOL01000011">
    <property type="protein sequence ID" value="TSE30620.1"/>
    <property type="molecule type" value="Genomic_DNA"/>
</dbReference>
<protein>
    <submittedName>
        <fullName evidence="8">NUDIX domain protein</fullName>
    </submittedName>
</protein>
<keyword evidence="3" id="KW-0479">Metal-binding</keyword>